<feature type="compositionally biased region" description="Polar residues" evidence="1">
    <location>
        <begin position="348"/>
        <end position="358"/>
    </location>
</feature>
<dbReference type="SUPFAM" id="SSF63748">
    <property type="entry name" value="Tudor/PWWP/MBT"/>
    <property type="match status" value="1"/>
</dbReference>
<evidence type="ECO:0000259" key="2">
    <source>
        <dbReference type="PROSITE" id="PS50812"/>
    </source>
</evidence>
<feature type="region of interest" description="Disordered" evidence="1">
    <location>
        <begin position="166"/>
        <end position="252"/>
    </location>
</feature>
<comment type="caution">
    <text evidence="3">The sequence shown here is derived from an EMBL/GenBank/DDBJ whole genome shotgun (WGS) entry which is preliminary data.</text>
</comment>
<feature type="compositionally biased region" description="Polar residues" evidence="1">
    <location>
        <begin position="579"/>
        <end position="590"/>
    </location>
</feature>
<feature type="compositionally biased region" description="Basic residues" evidence="1">
    <location>
        <begin position="202"/>
        <end position="220"/>
    </location>
</feature>
<protein>
    <submittedName>
        <fullName evidence="3">PWWP2A</fullName>
    </submittedName>
</protein>
<dbReference type="Pfam" id="PF00855">
    <property type="entry name" value="PWWP"/>
    <property type="match status" value="1"/>
</dbReference>
<feature type="compositionally biased region" description="Polar residues" evidence="1">
    <location>
        <begin position="498"/>
        <end position="507"/>
    </location>
</feature>
<dbReference type="OrthoDB" id="5964980at2759"/>
<feature type="region of interest" description="Disordered" evidence="1">
    <location>
        <begin position="341"/>
        <end position="367"/>
    </location>
</feature>
<dbReference type="AlphaFoldDB" id="A0A7J7JSP7"/>
<feature type="region of interest" description="Disordered" evidence="1">
    <location>
        <begin position="481"/>
        <end position="507"/>
    </location>
</feature>
<dbReference type="PROSITE" id="PS50812">
    <property type="entry name" value="PWWP"/>
    <property type="match status" value="1"/>
</dbReference>
<feature type="compositionally biased region" description="Basic and acidic residues" evidence="1">
    <location>
        <begin position="221"/>
        <end position="230"/>
    </location>
</feature>
<feature type="compositionally biased region" description="Acidic residues" evidence="1">
    <location>
        <begin position="482"/>
        <end position="491"/>
    </location>
</feature>
<evidence type="ECO:0000256" key="1">
    <source>
        <dbReference type="SAM" id="MobiDB-lite"/>
    </source>
</evidence>
<sequence>MTGCKMVENSKLSPSERSADLYATDLAGTSHLAEILTATKGALVVKLSIKDIIFKGVLLEVSNLSLCPSVVTLPKPKSSKDDEKHSIVTVNTNDTEIPEAEISTSACQFRQTYLSEGDQHSYSSVAPSRSITSSIRRLHDNRRLRQRISKPKFFLCSMCKTHCIDSDEHSDRESGANLTTPPIKISFKAPNGHSVMEIEPKKYKKSSHKRKHKSKKHSKRLKDSSNKEPDFGNMEHSSLAKSVMEPSQSPDVAVGPQVMAKLHPAQLQSLADTNDDDSECNDLVIDIPGEPVTKRRRKLTPSTLATNRVLGLDSPPSATSDINADPVLPITKTKARLRRQKNTPKIAKNSTAVSSKPQPTLDKPASVTSEVKSRLVSKYESSSGKRICVGDVIWGKVMGFPWWPGRVCTITVDETVDGMILGHTADIDWYSSPTKSHLSCSLIYPFIEDFSKRFDKKKKSKSYIKAINEAKKDAVLNAQFQDDSDPDEDEANTVGGENLSSIGQTNESIVEAKEDGPCEKSVEESKDSKSLLVDAFLRTSEQAAPSNQMAATCSEANELYEATNNANDGEEADDCLTISLPSPRSLLNSH</sequence>
<gene>
    <name evidence="3" type="ORF">EB796_012777</name>
</gene>
<proteinExistence type="predicted"/>
<feature type="domain" description="PWWP" evidence="2">
    <location>
        <begin position="389"/>
        <end position="449"/>
    </location>
</feature>
<organism evidence="3 4">
    <name type="scientific">Bugula neritina</name>
    <name type="common">Brown bryozoan</name>
    <name type="synonym">Sertularia neritina</name>
    <dbReference type="NCBI Taxonomy" id="10212"/>
    <lineage>
        <taxon>Eukaryota</taxon>
        <taxon>Metazoa</taxon>
        <taxon>Spiralia</taxon>
        <taxon>Lophotrochozoa</taxon>
        <taxon>Bryozoa</taxon>
        <taxon>Gymnolaemata</taxon>
        <taxon>Cheilostomatida</taxon>
        <taxon>Flustrina</taxon>
        <taxon>Buguloidea</taxon>
        <taxon>Bugulidae</taxon>
        <taxon>Bugula</taxon>
    </lineage>
</organism>
<dbReference type="InterPro" id="IPR000313">
    <property type="entry name" value="PWWP_dom"/>
</dbReference>
<feature type="region of interest" description="Disordered" evidence="1">
    <location>
        <begin position="564"/>
        <end position="590"/>
    </location>
</feature>
<keyword evidence="4" id="KW-1185">Reference proteome</keyword>
<dbReference type="Proteomes" id="UP000593567">
    <property type="component" value="Unassembled WGS sequence"/>
</dbReference>
<accession>A0A7J7JSP7</accession>
<dbReference type="Gene3D" id="2.30.30.140">
    <property type="match status" value="1"/>
</dbReference>
<feature type="compositionally biased region" description="Polar residues" evidence="1">
    <location>
        <begin position="235"/>
        <end position="250"/>
    </location>
</feature>
<evidence type="ECO:0000313" key="3">
    <source>
        <dbReference type="EMBL" id="KAF6028923.1"/>
    </source>
</evidence>
<evidence type="ECO:0000313" key="4">
    <source>
        <dbReference type="Proteomes" id="UP000593567"/>
    </source>
</evidence>
<reference evidence="3" key="1">
    <citation type="submission" date="2020-06" db="EMBL/GenBank/DDBJ databases">
        <title>Draft genome of Bugula neritina, a colonial animal packing powerful symbionts and potential medicines.</title>
        <authorList>
            <person name="Rayko M."/>
        </authorList>
    </citation>
    <scope>NUCLEOTIDE SEQUENCE [LARGE SCALE GENOMIC DNA]</scope>
    <source>
        <strain evidence="3">Kwan_BN1</strain>
    </source>
</reference>
<dbReference type="EMBL" id="VXIV02001885">
    <property type="protein sequence ID" value="KAF6028923.1"/>
    <property type="molecule type" value="Genomic_DNA"/>
</dbReference>
<name>A0A7J7JSP7_BUGNE</name>